<gene>
    <name evidence="2" type="ORF">TPC1_30095</name>
</gene>
<evidence type="ECO:0000256" key="1">
    <source>
        <dbReference type="SAM" id="Coils"/>
    </source>
</evidence>
<sequence>LIITQDAQYEHECQQIVGQKMDIHELRMETYGIINKNKSICDHYISAQQPVQIDDQSIIFYQKELLQESQLAVYNPIEFLQAFKKEYKYYQEIKAALNIELSYDDILTDVTDMIQRNLEEVMYVIIQFKDSTLENHLLAQKLRTYLKQTLNIEIKSISKFLVWFKNEMPLQFIEKDKNNKLAQIQVLFSLKTSQMRCLTEYLKQKKKWKLLPSNTYVDLQQIVQSAIPIRIETNQQNQQNLILLQEVDQSIICVNGFLSELLKQLKGYNPDVDYLIDALKNKNIDEIQEFIQFEYDLKPKNMIHKYTIKLLQKHADYNFLIEIANICKTLDCISMYIELHNIPVPTIADLEKAIQEEKLSDIEVLAPLDQFLKSEHQDTNHLDFIFNDESVNVDFMKRLRSISEPCLLYYLELKNVRIPNVKDLIGAIKEGDIDNVMRLQRFDKDLRITEYYDNQNINHLNLLEGEEKVNEETFKYLNELKTRGSARICNFKLGQLQLLIPTYIQLEKQLEQRTPNMHRVQKLIILENQLPKINIKMELSKHNVETIFRSHDDYLYILQLLDLSQYEQRALCYYLRFHQIPNVQMLISAIKLKQYEQIMILAQFESELQVVQVIKKDELDLLSDHNDYQILSKLFPTHPRITSKMIELLEIKIPTVADLEHYILQKDIAKVRVLRKLAPLLKIDRPIKYLNYKSLLFVDSYFEDLFAVQEKCVNFYVLMTQILLKKLKELILSADLSQISNIQLLEPLFGDLKSEPFDLSKLTLLQRHPNYDFMTRLSQKCLSYFVRKKHIKLPTVEDLKSAINAQDEDQIMVFASYKLFNQEFVSKLQIKTNFKLSLENLIPIQHKNLDFMQFLLQINEQLLQFYIQLNVSNYHELQSLYGQLYIHSVQLSQQNQLEFLSMLCFHDRLQAADLEDQLKQIQSDNKQLKQALLCLENIETEDKTAQIRKLMNQIVSENHFCLVHLLGGVLFCQNEEADFKFDAKFEKVEFDVEKSEQLAVAAKNWKAHDMILAYSEQMGIDEM</sequence>
<name>A0A146K0D1_9EUKA</name>
<keyword evidence="1" id="KW-0175">Coiled coil</keyword>
<reference evidence="2" key="1">
    <citation type="submission" date="2015-07" db="EMBL/GenBank/DDBJ databases">
        <title>Adaptation to a free-living lifestyle via gene acquisitions in the diplomonad Trepomonas sp. PC1.</title>
        <authorList>
            <person name="Xu F."/>
            <person name="Jerlstrom-Hultqvist J."/>
            <person name="Kolisko M."/>
            <person name="Simpson A.G.B."/>
            <person name="Roger A.J."/>
            <person name="Svard S.G."/>
            <person name="Andersson J.O."/>
        </authorList>
    </citation>
    <scope>NUCLEOTIDE SEQUENCE</scope>
    <source>
        <strain evidence="2">PC1</strain>
    </source>
</reference>
<organism evidence="2">
    <name type="scientific">Trepomonas sp. PC1</name>
    <dbReference type="NCBI Taxonomy" id="1076344"/>
    <lineage>
        <taxon>Eukaryota</taxon>
        <taxon>Metamonada</taxon>
        <taxon>Diplomonadida</taxon>
        <taxon>Hexamitidae</taxon>
        <taxon>Hexamitinae</taxon>
        <taxon>Trepomonas</taxon>
    </lineage>
</organism>
<protein>
    <submittedName>
        <fullName evidence="2">Uncharacterized protein</fullName>
    </submittedName>
</protein>
<feature type="non-terminal residue" evidence="2">
    <location>
        <position position="1"/>
    </location>
</feature>
<dbReference type="AlphaFoldDB" id="A0A146K0D1"/>
<proteinExistence type="predicted"/>
<dbReference type="EMBL" id="GDID01006196">
    <property type="protein sequence ID" value="JAP90410.1"/>
    <property type="molecule type" value="Transcribed_RNA"/>
</dbReference>
<feature type="coiled-coil region" evidence="1">
    <location>
        <begin position="911"/>
        <end position="938"/>
    </location>
</feature>
<evidence type="ECO:0000313" key="2">
    <source>
        <dbReference type="EMBL" id="JAP90410.1"/>
    </source>
</evidence>
<accession>A0A146K0D1</accession>